<keyword evidence="1" id="KW-0472">Membrane</keyword>
<proteinExistence type="predicted"/>
<name>A0A809S1E0_9PROT</name>
<feature type="transmembrane region" description="Helical" evidence="1">
    <location>
        <begin position="6"/>
        <end position="23"/>
    </location>
</feature>
<keyword evidence="1" id="KW-1133">Transmembrane helix</keyword>
<evidence type="ECO:0000256" key="1">
    <source>
        <dbReference type="SAM" id="Phobius"/>
    </source>
</evidence>
<gene>
    <name evidence="2" type="ORF">SFSGTM_10860</name>
</gene>
<organism evidence="2 3">
    <name type="scientific">Sulfuriferula nivalis</name>
    <dbReference type="NCBI Taxonomy" id="2675298"/>
    <lineage>
        <taxon>Bacteria</taxon>
        <taxon>Pseudomonadati</taxon>
        <taxon>Pseudomonadota</taxon>
        <taxon>Betaproteobacteria</taxon>
        <taxon>Nitrosomonadales</taxon>
        <taxon>Sulfuricellaceae</taxon>
        <taxon>Sulfuriferula</taxon>
    </lineage>
</organism>
<dbReference type="KEGG" id="sniv:SFSGTM_10860"/>
<keyword evidence="1" id="KW-0812">Transmembrane</keyword>
<dbReference type="AlphaFoldDB" id="A0A809S1E0"/>
<accession>A0A809S1E0</accession>
<evidence type="ECO:0000313" key="3">
    <source>
        <dbReference type="Proteomes" id="UP000463939"/>
    </source>
</evidence>
<evidence type="ECO:0000313" key="2">
    <source>
        <dbReference type="EMBL" id="BBP00378.1"/>
    </source>
</evidence>
<protein>
    <submittedName>
        <fullName evidence="2">Uncharacterized protein</fullName>
    </submittedName>
</protein>
<keyword evidence="3" id="KW-1185">Reference proteome</keyword>
<dbReference type="Proteomes" id="UP000463939">
    <property type="component" value="Chromosome"/>
</dbReference>
<reference evidence="3" key="1">
    <citation type="submission" date="2019-11" db="EMBL/GenBank/DDBJ databases">
        <title>Isolation and characterization of a novel species in the genus Sulfuriferula.</title>
        <authorList>
            <person name="Mochizuki J."/>
            <person name="Kojima H."/>
            <person name="Fukui M."/>
        </authorList>
    </citation>
    <scope>NUCLEOTIDE SEQUENCE [LARGE SCALE GENOMIC DNA]</scope>
    <source>
        <strain evidence="3">SGTM</strain>
    </source>
</reference>
<sequence>MAIESLIAFGAATLVLLVISIYANKHRAEDHKKDKQGKDKE</sequence>
<dbReference type="EMBL" id="AP021881">
    <property type="protein sequence ID" value="BBP00378.1"/>
    <property type="molecule type" value="Genomic_DNA"/>
</dbReference>
<dbReference type="RefSeq" id="WP_269780085.1">
    <property type="nucleotide sequence ID" value="NZ_AP021881.1"/>
</dbReference>